<dbReference type="CDD" id="cd01647">
    <property type="entry name" value="RT_LTR"/>
    <property type="match status" value="1"/>
</dbReference>
<dbReference type="InterPro" id="IPR043128">
    <property type="entry name" value="Rev_trsase/Diguanyl_cyclase"/>
</dbReference>
<dbReference type="InterPro" id="IPR000477">
    <property type="entry name" value="RT_dom"/>
</dbReference>
<evidence type="ECO:0000256" key="2">
    <source>
        <dbReference type="SAM" id="MobiDB-lite"/>
    </source>
</evidence>
<dbReference type="SUPFAM" id="SSF56672">
    <property type="entry name" value="DNA/RNA polymerases"/>
    <property type="match status" value="1"/>
</dbReference>
<organism evidence="4 5">
    <name type="scientific">Abrus precatorius</name>
    <name type="common">Indian licorice</name>
    <name type="synonym">Glycine abrus</name>
    <dbReference type="NCBI Taxonomy" id="3816"/>
    <lineage>
        <taxon>Eukaryota</taxon>
        <taxon>Viridiplantae</taxon>
        <taxon>Streptophyta</taxon>
        <taxon>Embryophyta</taxon>
        <taxon>Tracheophyta</taxon>
        <taxon>Spermatophyta</taxon>
        <taxon>Magnoliopsida</taxon>
        <taxon>eudicotyledons</taxon>
        <taxon>Gunneridae</taxon>
        <taxon>Pentapetalae</taxon>
        <taxon>rosids</taxon>
        <taxon>fabids</taxon>
        <taxon>Fabales</taxon>
        <taxon>Fabaceae</taxon>
        <taxon>Papilionoideae</taxon>
        <taxon>50 kb inversion clade</taxon>
        <taxon>NPAAA clade</taxon>
        <taxon>indigoferoid/millettioid clade</taxon>
        <taxon>Abreae</taxon>
        <taxon>Abrus</taxon>
    </lineage>
</organism>
<dbReference type="Pfam" id="PF00098">
    <property type="entry name" value="zf-CCHC"/>
    <property type="match status" value="1"/>
</dbReference>
<dbReference type="GO" id="GO:0008270">
    <property type="term" value="F:zinc ion binding"/>
    <property type="evidence" value="ECO:0007669"/>
    <property type="project" value="UniProtKB-KW"/>
</dbReference>
<dbReference type="InterPro" id="IPR012337">
    <property type="entry name" value="RNaseH-like_sf"/>
</dbReference>
<feature type="region of interest" description="Disordered" evidence="2">
    <location>
        <begin position="55"/>
        <end position="100"/>
    </location>
</feature>
<dbReference type="PANTHER" id="PTHR35046">
    <property type="entry name" value="ZINC KNUCKLE (CCHC-TYPE) FAMILY PROTEIN"/>
    <property type="match status" value="1"/>
</dbReference>
<feature type="compositionally biased region" description="Polar residues" evidence="2">
    <location>
        <begin position="71"/>
        <end position="99"/>
    </location>
</feature>
<dbReference type="Gene3D" id="4.10.60.10">
    <property type="entry name" value="Zinc finger, CCHC-type"/>
    <property type="match status" value="1"/>
</dbReference>
<feature type="domain" description="CCHC-type" evidence="3">
    <location>
        <begin position="101"/>
        <end position="117"/>
    </location>
</feature>
<dbReference type="SMART" id="SM00343">
    <property type="entry name" value="ZnF_C2HC"/>
    <property type="match status" value="1"/>
</dbReference>
<evidence type="ECO:0000256" key="1">
    <source>
        <dbReference type="PROSITE-ProRule" id="PRU00047"/>
    </source>
</evidence>
<reference evidence="5" key="2">
    <citation type="submission" date="2025-08" db="UniProtKB">
        <authorList>
            <consortium name="RefSeq"/>
        </authorList>
    </citation>
    <scope>IDENTIFICATION</scope>
    <source>
        <tissue evidence="5">Young leaves</tissue>
    </source>
</reference>
<dbReference type="Gene3D" id="3.30.70.270">
    <property type="match status" value="1"/>
</dbReference>
<evidence type="ECO:0000259" key="3">
    <source>
        <dbReference type="PROSITE" id="PS50158"/>
    </source>
</evidence>
<dbReference type="AlphaFoldDB" id="A0A8B8M417"/>
<evidence type="ECO:0000313" key="5">
    <source>
        <dbReference type="RefSeq" id="XP_027362462.1"/>
    </source>
</evidence>
<dbReference type="RefSeq" id="XP_027362462.1">
    <property type="nucleotide sequence ID" value="XM_027506661.1"/>
</dbReference>
<dbReference type="SUPFAM" id="SSF50630">
    <property type="entry name" value="Acid proteases"/>
    <property type="match status" value="1"/>
</dbReference>
<dbReference type="SUPFAM" id="SSF53098">
    <property type="entry name" value="Ribonuclease H-like"/>
    <property type="match status" value="1"/>
</dbReference>
<accession>A0A8B8M417</accession>
<feature type="compositionally biased region" description="Low complexity" evidence="2">
    <location>
        <begin position="55"/>
        <end position="65"/>
    </location>
</feature>
<dbReference type="InterPro" id="IPR001878">
    <property type="entry name" value="Znf_CCHC"/>
</dbReference>
<dbReference type="Proteomes" id="UP000694853">
    <property type="component" value="Unplaced"/>
</dbReference>
<keyword evidence="1" id="KW-0863">Zinc-finger</keyword>
<name>A0A8B8M417_ABRPR</name>
<dbReference type="GO" id="GO:0003676">
    <property type="term" value="F:nucleic acid binding"/>
    <property type="evidence" value="ECO:0007669"/>
    <property type="project" value="InterPro"/>
</dbReference>
<proteinExistence type="predicted"/>
<dbReference type="InterPro" id="IPR043502">
    <property type="entry name" value="DNA/RNA_pol_sf"/>
</dbReference>
<dbReference type="OrthoDB" id="1434317at2759"/>
<dbReference type="Gene3D" id="2.40.70.10">
    <property type="entry name" value="Acid Proteases"/>
    <property type="match status" value="1"/>
</dbReference>
<sequence>MKCDIHEKEEQTIARFLGGLNPEISQLVQLQRYWTLDDVVKLAIRVEKQLPKRSIFQPSSSQSSFTPRKAQPSQPAALNKTLSNPVKDTSPKQPTQSKPSKCFKCQGYGHIASDCPNRRVVTIIEGEAYEASKEESEFYQNDFNSPPVFDEELTPADHREALVVRRSLHTAAVREEPWMRHNIFHTRCTTQGKICDVIIDSGSCENIVSSYMVEKLKLPTEDHPHPYKLQWLNKGSEVKVSQRCLVAFSIGQKYQDEVWCDVLPMDAYHLLLGRLWQYDRKIVYDGFKNTYSFVKDGVRIRLTPLGPEEVNPTSRKAKPLVSLIFKPQLKMTREESQSISLLLMVEQNIGAPIPQEIEKLLAEYPDVVLEEILPGLPPIRDIQHAIDFIPGVVIPNKPTYRMSPHEHAEVQRQVEDLLKKGLIQESVSPCTVPVILVTKKDGSWRMCMDSQAVNKITIKYQFSIPRLDDMLDQLHGAVLFSKIDLRSGYNQIRVCPGDEWKTAFKIRDGLYEWTVMLKSKGEHLNHIRQVLDVLHEQKLYANLKKCTFLTNEVNFLGYIITSEGVKVDPSKVEAIISWPTPILERDVIGHIQRCRICHLAKSKSQNTGLYLPLPVPVTPWEDISINFVLGLPCTQRQKDSVMVVVDRFSKMAHFIPCQKTNDVIHIVDLFFKEIV</sequence>
<keyword evidence="1" id="KW-0479">Metal-binding</keyword>
<dbReference type="SUPFAM" id="SSF57756">
    <property type="entry name" value="Retrovirus zinc finger-like domains"/>
    <property type="match status" value="1"/>
</dbReference>
<dbReference type="PANTHER" id="PTHR35046:SF21">
    <property type="entry name" value="RETROTRANSPOSON GAG DOMAIN-CONTAINING PROTEIN-RELATED"/>
    <property type="match status" value="1"/>
</dbReference>
<reference evidence="4" key="1">
    <citation type="journal article" date="2019" name="Toxins">
        <title>Detection of Abrin-Like and Prepropulchellin-Like Toxin Genes and Transcripts Using Whole Genome Sequencing and Full-Length Transcript Sequencing of Abrus precatorius.</title>
        <authorList>
            <person name="Hovde B.T."/>
            <person name="Daligault H.E."/>
            <person name="Hanschen E.R."/>
            <person name="Kunde Y.A."/>
            <person name="Johnson M.B."/>
            <person name="Starkenburg S.R."/>
            <person name="Johnson S.L."/>
        </authorList>
    </citation>
    <scope>NUCLEOTIDE SEQUENCE [LARGE SCALE GENOMIC DNA]</scope>
</reference>
<dbReference type="PROSITE" id="PS50158">
    <property type="entry name" value="ZF_CCHC"/>
    <property type="match status" value="1"/>
</dbReference>
<dbReference type="CDD" id="cd00303">
    <property type="entry name" value="retropepsin_like"/>
    <property type="match status" value="1"/>
</dbReference>
<protein>
    <submittedName>
        <fullName evidence="5">Uncharacterized protein LOC113870064</fullName>
    </submittedName>
</protein>
<dbReference type="Pfam" id="PF00078">
    <property type="entry name" value="RVT_1"/>
    <property type="match status" value="1"/>
</dbReference>
<evidence type="ECO:0000313" key="4">
    <source>
        <dbReference type="Proteomes" id="UP000694853"/>
    </source>
</evidence>
<dbReference type="Gene3D" id="3.30.420.10">
    <property type="entry name" value="Ribonuclease H-like superfamily/Ribonuclease H"/>
    <property type="match status" value="1"/>
</dbReference>
<gene>
    <name evidence="5" type="primary">LOC113870064</name>
</gene>
<dbReference type="InterPro" id="IPR021109">
    <property type="entry name" value="Peptidase_aspartic_dom_sf"/>
</dbReference>
<keyword evidence="4" id="KW-1185">Reference proteome</keyword>
<dbReference type="Gene3D" id="3.10.10.10">
    <property type="entry name" value="HIV Type 1 Reverse Transcriptase, subunit A, domain 1"/>
    <property type="match status" value="1"/>
</dbReference>
<dbReference type="KEGG" id="aprc:113870064"/>
<dbReference type="GeneID" id="113870064"/>
<keyword evidence="1" id="KW-0862">Zinc</keyword>
<dbReference type="InterPro" id="IPR036397">
    <property type="entry name" value="RNaseH_sf"/>
</dbReference>
<dbReference type="InterPro" id="IPR036875">
    <property type="entry name" value="Znf_CCHC_sf"/>
</dbReference>